<evidence type="ECO:0000256" key="1">
    <source>
        <dbReference type="ARBA" id="ARBA00000900"/>
    </source>
</evidence>
<feature type="region of interest" description="Disordered" evidence="15">
    <location>
        <begin position="47"/>
        <end position="77"/>
    </location>
</feature>
<keyword evidence="6" id="KW-0479">Metal-binding</keyword>
<dbReference type="PROSITE" id="PS51908">
    <property type="entry name" value="ZF_UBZ4"/>
    <property type="match status" value="1"/>
</dbReference>
<keyword evidence="19" id="KW-1185">Reference proteome</keyword>
<gene>
    <name evidence="18" type="primary">rad18</name>
    <name evidence="18" type="ORF">DNF11_0526</name>
</gene>
<evidence type="ECO:0000256" key="5">
    <source>
        <dbReference type="ARBA" id="ARBA00022679"/>
    </source>
</evidence>
<evidence type="ECO:0000256" key="15">
    <source>
        <dbReference type="SAM" id="MobiDB-lite"/>
    </source>
</evidence>
<evidence type="ECO:0000256" key="7">
    <source>
        <dbReference type="ARBA" id="ARBA00022763"/>
    </source>
</evidence>
<keyword evidence="7 14" id="KW-0227">DNA damage</keyword>
<evidence type="ECO:0000313" key="18">
    <source>
        <dbReference type="EMBL" id="AYO41476.1"/>
    </source>
</evidence>
<evidence type="ECO:0000256" key="14">
    <source>
        <dbReference type="PROSITE-ProRule" id="PRU01256"/>
    </source>
</evidence>
<dbReference type="InterPro" id="IPR006642">
    <property type="entry name" value="Rad18_UBZ4"/>
</dbReference>
<dbReference type="Gene3D" id="3.30.160.60">
    <property type="entry name" value="Classic Zinc Finger"/>
    <property type="match status" value="1"/>
</dbReference>
<dbReference type="GO" id="GO:0006301">
    <property type="term" value="P:DNA damage tolerance"/>
    <property type="evidence" value="ECO:0007669"/>
    <property type="project" value="InterPro"/>
</dbReference>
<dbReference type="PROSITE" id="PS50800">
    <property type="entry name" value="SAP"/>
    <property type="match status" value="1"/>
</dbReference>
<evidence type="ECO:0000256" key="3">
    <source>
        <dbReference type="ARBA" id="ARBA00004906"/>
    </source>
</evidence>
<dbReference type="GO" id="GO:0006281">
    <property type="term" value="P:DNA repair"/>
    <property type="evidence" value="ECO:0007669"/>
    <property type="project" value="UniProtKB-KW"/>
</dbReference>
<keyword evidence="5" id="KW-0808">Transferase</keyword>
<dbReference type="AlphaFoldDB" id="A0A3G2S133"/>
<dbReference type="OrthoDB" id="9049620at2759"/>
<evidence type="ECO:0000313" key="19">
    <source>
        <dbReference type="Proteomes" id="UP000269793"/>
    </source>
</evidence>
<dbReference type="VEuPathDB" id="FungiDB:DNF11_0526"/>
<name>A0A3G2S133_MALR7</name>
<dbReference type="Proteomes" id="UP000269793">
    <property type="component" value="Chromosome I"/>
</dbReference>
<comment type="catalytic activity">
    <reaction evidence="1">
        <text>S-ubiquitinyl-[E2 ubiquitin-conjugating enzyme]-L-cysteine + [acceptor protein]-L-lysine = [E2 ubiquitin-conjugating enzyme]-L-cysteine + N(6)-ubiquitinyl-[acceptor protein]-L-lysine.</text>
        <dbReference type="EC" id="2.3.2.27"/>
    </reaction>
</comment>
<organism evidence="18 19">
    <name type="scientific">Malassezia restricta (strain ATCC 96810 / NBRC 103918 / CBS 7877)</name>
    <name type="common">Seborrheic dermatitis infection agent</name>
    <dbReference type="NCBI Taxonomy" id="425264"/>
    <lineage>
        <taxon>Eukaryota</taxon>
        <taxon>Fungi</taxon>
        <taxon>Dikarya</taxon>
        <taxon>Basidiomycota</taxon>
        <taxon>Ustilaginomycotina</taxon>
        <taxon>Malasseziomycetes</taxon>
        <taxon>Malasseziales</taxon>
        <taxon>Malasseziaceae</taxon>
        <taxon>Malassezia</taxon>
    </lineage>
</organism>
<dbReference type="GO" id="GO:0008270">
    <property type="term" value="F:zinc ion binding"/>
    <property type="evidence" value="ECO:0007669"/>
    <property type="project" value="UniProtKB-KW"/>
</dbReference>
<dbReference type="GO" id="GO:0061630">
    <property type="term" value="F:ubiquitin protein ligase activity"/>
    <property type="evidence" value="ECO:0007669"/>
    <property type="project" value="UniProtKB-EC"/>
</dbReference>
<evidence type="ECO:0000256" key="9">
    <source>
        <dbReference type="ARBA" id="ARBA00022786"/>
    </source>
</evidence>
<keyword evidence="8 14" id="KW-0863">Zinc-finger</keyword>
<evidence type="ECO:0000256" key="12">
    <source>
        <dbReference type="ARBA" id="ARBA00023204"/>
    </source>
</evidence>
<dbReference type="UniPathway" id="UPA00143"/>
<dbReference type="EC" id="2.3.2.27" evidence="4"/>
<keyword evidence="9" id="KW-0833">Ubl conjugation pathway</keyword>
<dbReference type="InterPro" id="IPR039577">
    <property type="entry name" value="Rad18"/>
</dbReference>
<sequence length="257" mass="29328">MDEALLQDVSDPSDWTGSWSELRHLDMTLRCGLCFWQKMQELESKRSEMKGAEANGEPHETLARSRKRVRGTPDEDQDYRALDAGTIVQCPICQREFDAIAINAHLDRGCGTEDPGPPTMDHWLRASSPVTHSPEKRLTRPQYQLKTERDMRKLLEALQLPTSGNKDRMVERHRHWVNLYNANLDAAPALRASLPSLRKQLTQWERSHGEMTAKNVPTEKQAKAWLKANQHAYTDLIAQARSTLPSNISEHAKNSEK</sequence>
<feature type="domain" description="UBZ4-type" evidence="17">
    <location>
        <begin position="87"/>
        <end position="115"/>
    </location>
</feature>
<evidence type="ECO:0000256" key="4">
    <source>
        <dbReference type="ARBA" id="ARBA00012483"/>
    </source>
</evidence>
<keyword evidence="13" id="KW-0539">Nucleus</keyword>
<dbReference type="STRING" id="425264.A0A3G2S133"/>
<dbReference type="GO" id="GO:0006513">
    <property type="term" value="P:protein monoubiquitination"/>
    <property type="evidence" value="ECO:0007669"/>
    <property type="project" value="InterPro"/>
</dbReference>
<dbReference type="EMBL" id="CP033148">
    <property type="protein sequence ID" value="AYO41476.1"/>
    <property type="molecule type" value="Genomic_DNA"/>
</dbReference>
<evidence type="ECO:0000256" key="2">
    <source>
        <dbReference type="ARBA" id="ARBA00004123"/>
    </source>
</evidence>
<dbReference type="PANTHER" id="PTHR14134">
    <property type="entry name" value="E3 UBIQUITIN-PROTEIN LIGASE RAD18"/>
    <property type="match status" value="1"/>
</dbReference>
<dbReference type="Pfam" id="PF02037">
    <property type="entry name" value="SAP"/>
    <property type="match status" value="1"/>
</dbReference>
<comment type="pathway">
    <text evidence="3">Protein modification; protein ubiquitination.</text>
</comment>
<evidence type="ECO:0000259" key="16">
    <source>
        <dbReference type="PROSITE" id="PS50800"/>
    </source>
</evidence>
<keyword evidence="10" id="KW-0862">Zinc</keyword>
<dbReference type="GO" id="GO:0097505">
    <property type="term" value="C:Rad6-Rad18 complex"/>
    <property type="evidence" value="ECO:0007669"/>
    <property type="project" value="TreeGrafter"/>
</dbReference>
<feature type="compositionally biased region" description="Basic and acidic residues" evidence="15">
    <location>
        <begin position="47"/>
        <end position="63"/>
    </location>
</feature>
<feature type="domain" description="SAP" evidence="16">
    <location>
        <begin position="143"/>
        <end position="177"/>
    </location>
</feature>
<dbReference type="GO" id="GO:0005634">
    <property type="term" value="C:nucleus"/>
    <property type="evidence" value="ECO:0007669"/>
    <property type="project" value="UniProtKB-SubCell"/>
</dbReference>
<dbReference type="PANTHER" id="PTHR14134:SF2">
    <property type="entry name" value="E3 UBIQUITIN-PROTEIN LIGASE RAD18"/>
    <property type="match status" value="1"/>
</dbReference>
<evidence type="ECO:0000259" key="17">
    <source>
        <dbReference type="PROSITE" id="PS51908"/>
    </source>
</evidence>
<accession>A0A3G2S133</accession>
<proteinExistence type="predicted"/>
<evidence type="ECO:0000256" key="10">
    <source>
        <dbReference type="ARBA" id="ARBA00022833"/>
    </source>
</evidence>
<dbReference type="InterPro" id="IPR003034">
    <property type="entry name" value="SAP_dom"/>
</dbReference>
<evidence type="ECO:0000256" key="11">
    <source>
        <dbReference type="ARBA" id="ARBA00023125"/>
    </source>
</evidence>
<evidence type="ECO:0000256" key="6">
    <source>
        <dbReference type="ARBA" id="ARBA00022723"/>
    </source>
</evidence>
<reference evidence="18 19" key="1">
    <citation type="submission" date="2018-10" db="EMBL/GenBank/DDBJ databases">
        <title>Complete genome sequence of Malassezia restricta CBS 7877.</title>
        <authorList>
            <person name="Morand S.C."/>
            <person name="Bertignac M."/>
            <person name="Iltis A."/>
            <person name="Kolder I."/>
            <person name="Pirovano W."/>
            <person name="Jourdain R."/>
            <person name="Clavaud C."/>
        </authorList>
    </citation>
    <scope>NUCLEOTIDE SEQUENCE [LARGE SCALE GENOMIC DNA]</scope>
    <source>
        <strain evidence="18 19">CBS 7877</strain>
    </source>
</reference>
<comment type="subcellular location">
    <subcellularLocation>
        <location evidence="2">Nucleus</location>
    </subcellularLocation>
</comment>
<evidence type="ECO:0000256" key="13">
    <source>
        <dbReference type="ARBA" id="ARBA00023242"/>
    </source>
</evidence>
<evidence type="ECO:0000256" key="8">
    <source>
        <dbReference type="ARBA" id="ARBA00022771"/>
    </source>
</evidence>
<dbReference type="GO" id="GO:0003697">
    <property type="term" value="F:single-stranded DNA binding"/>
    <property type="evidence" value="ECO:0007669"/>
    <property type="project" value="InterPro"/>
</dbReference>
<dbReference type="SMART" id="SM00513">
    <property type="entry name" value="SAP"/>
    <property type="match status" value="1"/>
</dbReference>
<dbReference type="SMART" id="SM00734">
    <property type="entry name" value="ZnF_Rad18"/>
    <property type="match status" value="1"/>
</dbReference>
<keyword evidence="11" id="KW-0238">DNA-binding</keyword>
<keyword evidence="12 14" id="KW-0234">DNA repair</keyword>
<protein>
    <recommendedName>
        <fullName evidence="4">RING-type E3 ubiquitin transferase</fullName>
        <ecNumber evidence="4">2.3.2.27</ecNumber>
    </recommendedName>
</protein>